<dbReference type="Proteomes" id="UP001233999">
    <property type="component" value="Unassembled WGS sequence"/>
</dbReference>
<evidence type="ECO:0000313" key="1">
    <source>
        <dbReference type="EMBL" id="KAJ9600663.1"/>
    </source>
</evidence>
<evidence type="ECO:0000313" key="2">
    <source>
        <dbReference type="Proteomes" id="UP001233999"/>
    </source>
</evidence>
<protein>
    <submittedName>
        <fullName evidence="1">Uncharacterized protein</fullName>
    </submittedName>
</protein>
<proteinExistence type="predicted"/>
<sequence>MENEVLNLAKKKGFQGIFTTNTSPLTQHRGPDLYDYEVLHDYQVNQYVAPDGSKPFQDAPDSQRAVCSWRRL</sequence>
<dbReference type="Gene3D" id="3.40.630.30">
    <property type="match status" value="1"/>
</dbReference>
<reference evidence="1" key="2">
    <citation type="submission" date="2023-05" db="EMBL/GenBank/DDBJ databases">
        <authorList>
            <person name="Fouks B."/>
        </authorList>
    </citation>
    <scope>NUCLEOTIDE SEQUENCE</scope>
    <source>
        <strain evidence="1">Stay&amp;Tobe</strain>
        <tissue evidence="1">Testes</tissue>
    </source>
</reference>
<keyword evidence="2" id="KW-1185">Reference proteome</keyword>
<comment type="caution">
    <text evidence="1">The sequence shown here is derived from an EMBL/GenBank/DDBJ whole genome shotgun (WGS) entry which is preliminary data.</text>
</comment>
<reference evidence="1" key="1">
    <citation type="journal article" date="2023" name="IScience">
        <title>Live-bearing cockroach genome reveals convergent evolutionary mechanisms linked to viviparity in insects and beyond.</title>
        <authorList>
            <person name="Fouks B."/>
            <person name="Harrison M.C."/>
            <person name="Mikhailova A.A."/>
            <person name="Marchal E."/>
            <person name="English S."/>
            <person name="Carruthers M."/>
            <person name="Jennings E.C."/>
            <person name="Chiamaka E.L."/>
            <person name="Frigard R.A."/>
            <person name="Pippel M."/>
            <person name="Attardo G.M."/>
            <person name="Benoit J.B."/>
            <person name="Bornberg-Bauer E."/>
            <person name="Tobe S.S."/>
        </authorList>
    </citation>
    <scope>NUCLEOTIDE SEQUENCE</scope>
    <source>
        <strain evidence="1">Stay&amp;Tobe</strain>
    </source>
</reference>
<organism evidence="1 2">
    <name type="scientific">Diploptera punctata</name>
    <name type="common">Pacific beetle cockroach</name>
    <dbReference type="NCBI Taxonomy" id="6984"/>
    <lineage>
        <taxon>Eukaryota</taxon>
        <taxon>Metazoa</taxon>
        <taxon>Ecdysozoa</taxon>
        <taxon>Arthropoda</taxon>
        <taxon>Hexapoda</taxon>
        <taxon>Insecta</taxon>
        <taxon>Pterygota</taxon>
        <taxon>Neoptera</taxon>
        <taxon>Polyneoptera</taxon>
        <taxon>Dictyoptera</taxon>
        <taxon>Blattodea</taxon>
        <taxon>Blaberoidea</taxon>
        <taxon>Blaberidae</taxon>
        <taxon>Diplopterinae</taxon>
        <taxon>Diploptera</taxon>
    </lineage>
</organism>
<gene>
    <name evidence="1" type="ORF">L9F63_026199</name>
</gene>
<dbReference type="EMBL" id="JASPKZ010000159">
    <property type="protein sequence ID" value="KAJ9600663.1"/>
    <property type="molecule type" value="Genomic_DNA"/>
</dbReference>
<dbReference type="AlphaFoldDB" id="A0AAD8AK53"/>
<name>A0AAD8AK53_DIPPU</name>
<accession>A0AAD8AK53</accession>